<dbReference type="NCBIfam" id="TIGR01838">
    <property type="entry name" value="PHA_synth_I"/>
    <property type="match status" value="1"/>
</dbReference>
<evidence type="ECO:0000256" key="2">
    <source>
        <dbReference type="ARBA" id="ARBA00022490"/>
    </source>
</evidence>
<keyword evidence="4" id="KW-0012">Acyltransferase</keyword>
<comment type="subcellular location">
    <subcellularLocation>
        <location evidence="1">Cytoplasm</location>
    </subcellularLocation>
</comment>
<dbReference type="PANTHER" id="PTHR36837">
    <property type="entry name" value="POLY(3-HYDROXYALKANOATE) POLYMERASE SUBUNIT PHAC"/>
    <property type="match status" value="1"/>
</dbReference>
<organism evidence="6 7">
    <name type="scientific">Hydrogenophilus thermoluteolus</name>
    <name type="common">Pseudomonas hydrogenothermophila</name>
    <dbReference type="NCBI Taxonomy" id="297"/>
    <lineage>
        <taxon>Bacteria</taxon>
        <taxon>Pseudomonadati</taxon>
        <taxon>Pseudomonadota</taxon>
        <taxon>Hydrogenophilia</taxon>
        <taxon>Hydrogenophilales</taxon>
        <taxon>Hydrogenophilaceae</taxon>
        <taxon>Hydrogenophilus</taxon>
    </lineage>
</organism>
<evidence type="ECO:0000259" key="5">
    <source>
        <dbReference type="Pfam" id="PF07167"/>
    </source>
</evidence>
<keyword evidence="2" id="KW-0963">Cytoplasm</keyword>
<dbReference type="Gene3D" id="3.40.50.1820">
    <property type="entry name" value="alpha/beta hydrolase"/>
    <property type="match status" value="1"/>
</dbReference>
<dbReference type="SUPFAM" id="SSF53474">
    <property type="entry name" value="alpha/beta-Hydrolases"/>
    <property type="match status" value="1"/>
</dbReference>
<gene>
    <name evidence="6" type="primary">phaC</name>
    <name evidence="6" type="ORF">HPTL_1376</name>
</gene>
<dbReference type="GO" id="GO:0016746">
    <property type="term" value="F:acyltransferase activity"/>
    <property type="evidence" value="ECO:0007669"/>
    <property type="project" value="UniProtKB-KW"/>
</dbReference>
<keyword evidence="7" id="KW-1185">Reference proteome</keyword>
<dbReference type="Proteomes" id="UP000262004">
    <property type="component" value="Chromosome"/>
</dbReference>
<dbReference type="InterPro" id="IPR029058">
    <property type="entry name" value="AB_hydrolase_fold"/>
</dbReference>
<dbReference type="GO" id="GO:0005737">
    <property type="term" value="C:cytoplasm"/>
    <property type="evidence" value="ECO:0007669"/>
    <property type="project" value="UniProtKB-SubCell"/>
</dbReference>
<dbReference type="GO" id="GO:0042619">
    <property type="term" value="P:poly-hydroxybutyrate biosynthetic process"/>
    <property type="evidence" value="ECO:0007669"/>
    <property type="project" value="InterPro"/>
</dbReference>
<dbReference type="RefSeq" id="WP_197713626.1">
    <property type="nucleotide sequence ID" value="NZ_AP018558.1"/>
</dbReference>
<accession>A0A2Z6DZ60</accession>
<evidence type="ECO:0000313" key="7">
    <source>
        <dbReference type="Proteomes" id="UP000262004"/>
    </source>
</evidence>
<evidence type="ECO:0000256" key="4">
    <source>
        <dbReference type="ARBA" id="ARBA00023315"/>
    </source>
</evidence>
<keyword evidence="3" id="KW-0808">Transferase</keyword>
<dbReference type="InterPro" id="IPR051321">
    <property type="entry name" value="PHA/PHB_synthase"/>
</dbReference>
<dbReference type="AlphaFoldDB" id="A0A2Z6DZ60"/>
<sequence>MQPFPFAFPAAMMSNAASGSPFPGVPNFPMPGGGMPSFPGMPALPPMPPELTELFARWMQRPEKWREWGNRWLSAQSQLWDRFIHHRTEPVVPEVERDRRFSAPAWKANPIADYWRQSYLVFSQLVMELVEASDFPDGKTKCRVKFVVRQWLDALAPSNYPATNPEFIETAMATQGESIRRGIENLLADLRKGRISMTDETAFEVGKNLAVTPGAVVYENPLMQLIQYAPLTETVGERPLLFVPPCINKFYIMDLAPESSLVRFAVEQGHTVFLISWKNPGVSEAHFGWDDYLALGPLTALEVVREITGCPDPNVLGFCVGGTILASALAVAVARGDPPVHSLTLMTTLLDFAESGELGCLVDEASVAAREATIGQGGLMLGSELAQVFSMLRANDLIWNYVVGNYLKGEKPKPFDLLYWNSDSTNLPGPFVTYYLRHMYLENELRLPNKLKMLGYPVNLGAITAPAYVMAAREDHIVPWRGAYHSMQLLGGEKRFVLGASGHIAGAINPAKKNRRSYWVNPELPQEPDEWFAAARECPGSWWNDWADWLKEHKGKTVPARESLGNDTYPPIEPAPGRYVKEPALPLVRGSREAAAV</sequence>
<evidence type="ECO:0000313" key="6">
    <source>
        <dbReference type="EMBL" id="BBD77640.1"/>
    </source>
</evidence>
<dbReference type="Pfam" id="PF07167">
    <property type="entry name" value="PhaC_N"/>
    <property type="match status" value="1"/>
</dbReference>
<dbReference type="PANTHER" id="PTHR36837:SF5">
    <property type="entry name" value="POLY-3-HYDROXYBUTYRATE SYNTHASE"/>
    <property type="match status" value="1"/>
</dbReference>
<dbReference type="ESTHER" id="hydte-phaC">
    <property type="family name" value="PHA_synth_I"/>
</dbReference>
<dbReference type="InterPro" id="IPR010963">
    <property type="entry name" value="PHA_synth_I"/>
</dbReference>
<name>A0A2Z6DZ60_HYDTE</name>
<dbReference type="EMBL" id="AP018558">
    <property type="protein sequence ID" value="BBD77640.1"/>
    <property type="molecule type" value="Genomic_DNA"/>
</dbReference>
<dbReference type="InterPro" id="IPR010941">
    <property type="entry name" value="PhaC_N"/>
</dbReference>
<reference evidence="6 7" key="1">
    <citation type="submission" date="2018-04" db="EMBL/GenBank/DDBJ databases">
        <title>Complete genome sequence of Hydrogenophilus thermoluteolus TH-1.</title>
        <authorList>
            <person name="Arai H."/>
        </authorList>
    </citation>
    <scope>NUCLEOTIDE SEQUENCE [LARGE SCALE GENOMIC DNA]</scope>
    <source>
        <strain evidence="6 7">TH-1</strain>
    </source>
</reference>
<feature type="domain" description="Poly-beta-hydroxybutyrate polymerase N-terminal" evidence="5">
    <location>
        <begin position="97"/>
        <end position="265"/>
    </location>
</feature>
<dbReference type="KEGG" id="htl:HPTL_1376"/>
<evidence type="ECO:0000256" key="3">
    <source>
        <dbReference type="ARBA" id="ARBA00022679"/>
    </source>
</evidence>
<proteinExistence type="predicted"/>
<protein>
    <submittedName>
        <fullName evidence="6">Class I poly(R)-hydroxyalkanoic acid synthase</fullName>
    </submittedName>
</protein>
<evidence type="ECO:0000256" key="1">
    <source>
        <dbReference type="ARBA" id="ARBA00004496"/>
    </source>
</evidence>